<accession>A0A3E2VUG0</accession>
<sequence>MDTRLAERLFVLITSNMDRTYEDECNMAMDVFLEEEFDMGELKRMLLYLLGKVKADKQEMVKEKIEQQIGSLHEQ</sequence>
<dbReference type="RefSeq" id="WP_117443481.1">
    <property type="nucleotide sequence ID" value="NZ_JAJFEN010000004.1"/>
</dbReference>
<gene>
    <name evidence="1" type="ORF">DXA38_12595</name>
</gene>
<dbReference type="EMBL" id="QVEV01000018">
    <property type="protein sequence ID" value="RGC14716.1"/>
    <property type="molecule type" value="Genomic_DNA"/>
</dbReference>
<reference evidence="1 2" key="1">
    <citation type="submission" date="2018-08" db="EMBL/GenBank/DDBJ databases">
        <title>A genome reference for cultivated species of the human gut microbiota.</title>
        <authorList>
            <person name="Zou Y."/>
            <person name="Xue W."/>
            <person name="Luo G."/>
        </authorList>
    </citation>
    <scope>NUCLEOTIDE SEQUENCE [LARGE SCALE GENOMIC DNA]</scope>
    <source>
        <strain evidence="1 2">OF01-2LB</strain>
    </source>
</reference>
<name>A0A3E2VUG0_CLOIN</name>
<dbReference type="OrthoDB" id="1649033at2"/>
<dbReference type="AlphaFoldDB" id="A0A3E2VUG0"/>
<comment type="caution">
    <text evidence="1">The sequence shown here is derived from an EMBL/GenBank/DDBJ whole genome shotgun (WGS) entry which is preliminary data.</text>
</comment>
<dbReference type="Proteomes" id="UP000260025">
    <property type="component" value="Unassembled WGS sequence"/>
</dbReference>
<evidence type="ECO:0000313" key="1">
    <source>
        <dbReference type="EMBL" id="RGC14716.1"/>
    </source>
</evidence>
<proteinExistence type="predicted"/>
<evidence type="ECO:0000313" key="2">
    <source>
        <dbReference type="Proteomes" id="UP000260025"/>
    </source>
</evidence>
<protein>
    <submittedName>
        <fullName evidence="1">Uncharacterized protein</fullName>
    </submittedName>
</protein>
<organism evidence="1 2">
    <name type="scientific">Clostridium innocuum</name>
    <dbReference type="NCBI Taxonomy" id="1522"/>
    <lineage>
        <taxon>Bacteria</taxon>
        <taxon>Bacillati</taxon>
        <taxon>Bacillota</taxon>
        <taxon>Clostridia</taxon>
        <taxon>Eubacteriales</taxon>
        <taxon>Clostridiaceae</taxon>
        <taxon>Clostridium</taxon>
    </lineage>
</organism>